<accession>A0ABZ2N552</accession>
<feature type="domain" description="PepSY" evidence="1">
    <location>
        <begin position="97"/>
        <end position="150"/>
    </location>
</feature>
<feature type="domain" description="PepSY" evidence="1">
    <location>
        <begin position="227"/>
        <end position="285"/>
    </location>
</feature>
<name>A0ABZ2N552_9BACI</name>
<dbReference type="InterPro" id="IPR025711">
    <property type="entry name" value="PepSY"/>
</dbReference>
<organism evidence="2 3">
    <name type="scientific">Bacillus kandeliae</name>
    <dbReference type="NCBI Taxonomy" id="3129297"/>
    <lineage>
        <taxon>Bacteria</taxon>
        <taxon>Bacillati</taxon>
        <taxon>Bacillota</taxon>
        <taxon>Bacilli</taxon>
        <taxon>Bacillales</taxon>
        <taxon>Bacillaceae</taxon>
        <taxon>Bacillus</taxon>
    </lineage>
</organism>
<dbReference type="Pfam" id="PF03413">
    <property type="entry name" value="PepSY"/>
    <property type="match status" value="4"/>
</dbReference>
<keyword evidence="3" id="KW-1185">Reference proteome</keyword>
<dbReference type="EMBL" id="CP147404">
    <property type="protein sequence ID" value="WXB92579.1"/>
    <property type="molecule type" value="Genomic_DNA"/>
</dbReference>
<dbReference type="RefSeq" id="WP_338751219.1">
    <property type="nucleotide sequence ID" value="NZ_CP147404.1"/>
</dbReference>
<evidence type="ECO:0000259" key="1">
    <source>
        <dbReference type="Pfam" id="PF03413"/>
    </source>
</evidence>
<dbReference type="Proteomes" id="UP001387364">
    <property type="component" value="Chromosome"/>
</dbReference>
<protein>
    <submittedName>
        <fullName evidence="2">PepSY domain-containing protein</fullName>
    </submittedName>
</protein>
<reference evidence="2 3" key="1">
    <citation type="submission" date="2024-02" db="EMBL/GenBank/DDBJ databases">
        <title>Seven novel Bacillus-like species.</title>
        <authorList>
            <person name="Liu G."/>
        </authorList>
    </citation>
    <scope>NUCLEOTIDE SEQUENCE [LARGE SCALE GENOMIC DNA]</scope>
    <source>
        <strain evidence="2 3">FJAT-52991</strain>
    </source>
</reference>
<gene>
    <name evidence="2" type="ORF">WDJ61_15310</name>
</gene>
<evidence type="ECO:0000313" key="3">
    <source>
        <dbReference type="Proteomes" id="UP001387364"/>
    </source>
</evidence>
<evidence type="ECO:0000313" key="2">
    <source>
        <dbReference type="EMBL" id="WXB92579.1"/>
    </source>
</evidence>
<feature type="domain" description="PepSY" evidence="1">
    <location>
        <begin position="160"/>
        <end position="218"/>
    </location>
</feature>
<sequence>MKRKWNIVLIICFVLVAVAFGVQQIVASMDTNVLTEKEVKQIVTGQYGGEIETMELTKTGEHSIYNVRLVNNRGTYHVAVNAENGDIMELKEISLAMSEKEAVDLALKVVSGTAKTVNLREDSVYVVEVETANHETTVVEIDKATGEVITKRVQKEQSSKITEQQAKEIAIKHVPGKVLQVMMQSKEGKRLFLVEVEKNPNETVMIEIEEATGAVLSTKAVIPLQTKITEQQAKEIASEQTAGGSISDIELIETNGGPIYQVITEKDKQTIDVRVHAITGNVLSITTIDHDDDDEDDDQDDEDED</sequence>
<proteinExistence type="predicted"/>
<dbReference type="Gene3D" id="3.10.450.40">
    <property type="match status" value="4"/>
</dbReference>
<feature type="domain" description="PepSY" evidence="1">
    <location>
        <begin position="34"/>
        <end position="89"/>
    </location>
</feature>